<proteinExistence type="predicted"/>
<dbReference type="Gene3D" id="3.30.200.20">
    <property type="entry name" value="Phosphorylase Kinase, domain 1"/>
    <property type="match status" value="1"/>
</dbReference>
<evidence type="ECO:0000256" key="3">
    <source>
        <dbReference type="ARBA" id="ARBA00022679"/>
    </source>
</evidence>
<dbReference type="InterPro" id="IPR000719">
    <property type="entry name" value="Prot_kinase_dom"/>
</dbReference>
<feature type="signal peptide" evidence="16">
    <location>
        <begin position="1"/>
        <end position="22"/>
    </location>
</feature>
<comment type="catalytic activity">
    <reaction evidence="13">
        <text>L-seryl-[protein] + ATP = O-phospho-L-seryl-[protein] + ADP + H(+)</text>
        <dbReference type="Rhea" id="RHEA:17989"/>
        <dbReference type="Rhea" id="RHEA-COMP:9863"/>
        <dbReference type="Rhea" id="RHEA-COMP:11604"/>
        <dbReference type="ChEBI" id="CHEBI:15378"/>
        <dbReference type="ChEBI" id="CHEBI:29999"/>
        <dbReference type="ChEBI" id="CHEBI:30616"/>
        <dbReference type="ChEBI" id="CHEBI:83421"/>
        <dbReference type="ChEBI" id="CHEBI:456216"/>
    </reaction>
</comment>
<dbReference type="GO" id="GO:0005524">
    <property type="term" value="F:ATP binding"/>
    <property type="evidence" value="ECO:0007669"/>
    <property type="project" value="UniProtKB-KW"/>
</dbReference>
<organism evidence="18 19">
    <name type="scientific">Lactuca sativa</name>
    <name type="common">Garden lettuce</name>
    <dbReference type="NCBI Taxonomy" id="4236"/>
    <lineage>
        <taxon>Eukaryota</taxon>
        <taxon>Viridiplantae</taxon>
        <taxon>Streptophyta</taxon>
        <taxon>Embryophyta</taxon>
        <taxon>Tracheophyta</taxon>
        <taxon>Spermatophyta</taxon>
        <taxon>Magnoliopsida</taxon>
        <taxon>eudicotyledons</taxon>
        <taxon>Gunneridae</taxon>
        <taxon>Pentapetalae</taxon>
        <taxon>asterids</taxon>
        <taxon>campanulids</taxon>
        <taxon>Asterales</taxon>
        <taxon>Asteraceae</taxon>
        <taxon>Cichorioideae</taxon>
        <taxon>Cichorieae</taxon>
        <taxon>Lactucinae</taxon>
        <taxon>Lactuca</taxon>
    </lineage>
</organism>
<dbReference type="PANTHER" id="PTHR27005">
    <property type="entry name" value="WALL-ASSOCIATED RECEPTOR KINASE-LIKE 21"/>
    <property type="match status" value="1"/>
</dbReference>
<evidence type="ECO:0000259" key="17">
    <source>
        <dbReference type="PROSITE" id="PS50011"/>
    </source>
</evidence>
<comment type="catalytic activity">
    <reaction evidence="14">
        <text>L-threonyl-[protein] + ATP = O-phospho-L-threonyl-[protein] + ADP + H(+)</text>
        <dbReference type="Rhea" id="RHEA:46608"/>
        <dbReference type="Rhea" id="RHEA-COMP:11060"/>
        <dbReference type="Rhea" id="RHEA-COMP:11605"/>
        <dbReference type="ChEBI" id="CHEBI:15378"/>
        <dbReference type="ChEBI" id="CHEBI:30013"/>
        <dbReference type="ChEBI" id="CHEBI:30616"/>
        <dbReference type="ChEBI" id="CHEBI:61977"/>
        <dbReference type="ChEBI" id="CHEBI:456216"/>
    </reaction>
</comment>
<comment type="subcellular location">
    <subcellularLocation>
        <location evidence="1">Membrane</location>
        <topology evidence="1">Single-pass type I membrane protein</topology>
    </subcellularLocation>
</comment>
<evidence type="ECO:0000256" key="2">
    <source>
        <dbReference type="ARBA" id="ARBA00022527"/>
    </source>
</evidence>
<evidence type="ECO:0000256" key="8">
    <source>
        <dbReference type="ARBA" id="ARBA00022840"/>
    </source>
</evidence>
<reference evidence="18 19" key="1">
    <citation type="journal article" date="2017" name="Nat. Commun.">
        <title>Genome assembly with in vitro proximity ligation data and whole-genome triplication in lettuce.</title>
        <authorList>
            <person name="Reyes-Chin-Wo S."/>
            <person name="Wang Z."/>
            <person name="Yang X."/>
            <person name="Kozik A."/>
            <person name="Arikit S."/>
            <person name="Song C."/>
            <person name="Xia L."/>
            <person name="Froenicke L."/>
            <person name="Lavelle D.O."/>
            <person name="Truco M.J."/>
            <person name="Xia R."/>
            <person name="Zhu S."/>
            <person name="Xu C."/>
            <person name="Xu H."/>
            <person name="Xu X."/>
            <person name="Cox K."/>
            <person name="Korf I."/>
            <person name="Meyers B.C."/>
            <person name="Michelmore R.W."/>
        </authorList>
    </citation>
    <scope>NUCLEOTIDE SEQUENCE [LARGE SCALE GENOMIC DNA]</scope>
    <source>
        <strain evidence="19">cv. Salinas</strain>
        <tissue evidence="18">Seedlings</tissue>
    </source>
</reference>
<keyword evidence="4 15" id="KW-0812">Transmembrane</keyword>
<evidence type="ECO:0000256" key="6">
    <source>
        <dbReference type="ARBA" id="ARBA00022741"/>
    </source>
</evidence>
<evidence type="ECO:0000256" key="4">
    <source>
        <dbReference type="ARBA" id="ARBA00022692"/>
    </source>
</evidence>
<comment type="caution">
    <text evidence="18">The sequence shown here is derived from an EMBL/GenBank/DDBJ whole genome shotgun (WGS) entry which is preliminary data.</text>
</comment>
<dbReference type="PROSITE" id="PS00108">
    <property type="entry name" value="PROTEIN_KINASE_ST"/>
    <property type="match status" value="1"/>
</dbReference>
<evidence type="ECO:0000313" key="18">
    <source>
        <dbReference type="EMBL" id="KAJ0220478.1"/>
    </source>
</evidence>
<evidence type="ECO:0000256" key="16">
    <source>
        <dbReference type="SAM" id="SignalP"/>
    </source>
</evidence>
<evidence type="ECO:0000256" key="15">
    <source>
        <dbReference type="SAM" id="Phobius"/>
    </source>
</evidence>
<keyword evidence="2" id="KW-0723">Serine/threonine-protein kinase</keyword>
<dbReference type="InterPro" id="IPR008271">
    <property type="entry name" value="Ser/Thr_kinase_AS"/>
</dbReference>
<feature type="chain" id="PRO_5040220895" description="Protein kinase domain-containing protein" evidence="16">
    <location>
        <begin position="23"/>
        <end position="703"/>
    </location>
</feature>
<evidence type="ECO:0000256" key="13">
    <source>
        <dbReference type="ARBA" id="ARBA00047558"/>
    </source>
</evidence>
<gene>
    <name evidence="18" type="ORF">LSAT_V11C200076970</name>
</gene>
<sequence length="703" mass="78315">MSFFRSYHFLLFISLTATSVAAQSYAKLECKEMCGDVRIPYPFGIGTDCSLNKWYTVNCNSTTPYLSALNNLEILDINVRNQTVTANVSMISDCKNLVRNNSQIMNVDLGSSPFLFSRVQNTFVVEGCGNAVILDNGSAIAGCSTTCRNGTFSNRDKCLGVSCCQTTIPRYLKSYTMDLTGLETQGGDGGCGYAFLVDENSYVEGRLAESNFYVPISLQWTLAEAEFDQIQCCHLRVRLKLDLGNGTSIASWKCSVPQSRPIKGNPYLSSGCEVTEECSRCGANNGFCYYEEIYDGELVRGWNFTCGHFPPTTGSKSRSSMGVILGVTISIGVLFLVGISFSLFKVIKKTKARRMRKRFFKRNGGLLLKQQEEADPSFVDKTILFTSRELEKATDSFNENRILGRGGQGTVYKGMLVDGRIVAVKKSKLVDESQLEQFINEVVILSQVNHRNVVKLLGCCLETEVPLLVSEFISNGTLYDSIHNEANEFPISFNMRLQIATEVAGALAYLHSATSIPIYHRDIKTTNILLDEKYRAKVSDFGTSRFVSMDQTHLTTLVKGTFGYLDPEYFQSSQFTEKSDVYSFGVVLVELLTGERPISLTRFGENRSLAVHFMLAMEEGRVMSIFDAMVIKESSSDELLVLANLAMRCLNMNGKNRPTMKEVAIELETIRTSHIPSMVETNTRQVVYDDFSMLTYSDSTSTF</sequence>
<keyword evidence="3" id="KW-0808">Transferase</keyword>
<evidence type="ECO:0000256" key="5">
    <source>
        <dbReference type="ARBA" id="ARBA00022729"/>
    </source>
</evidence>
<dbReference type="Proteomes" id="UP000235145">
    <property type="component" value="Unassembled WGS sequence"/>
</dbReference>
<dbReference type="EMBL" id="NBSK02000002">
    <property type="protein sequence ID" value="KAJ0220478.1"/>
    <property type="molecule type" value="Genomic_DNA"/>
</dbReference>
<dbReference type="GO" id="GO:0030247">
    <property type="term" value="F:polysaccharide binding"/>
    <property type="evidence" value="ECO:0007669"/>
    <property type="project" value="InterPro"/>
</dbReference>
<keyword evidence="9 15" id="KW-1133">Transmembrane helix</keyword>
<feature type="transmembrane region" description="Helical" evidence="15">
    <location>
        <begin position="321"/>
        <end position="347"/>
    </location>
</feature>
<protein>
    <recommendedName>
        <fullName evidence="17">Protein kinase domain-containing protein</fullName>
    </recommendedName>
</protein>
<dbReference type="CDD" id="cd14066">
    <property type="entry name" value="STKc_IRAK"/>
    <property type="match status" value="1"/>
</dbReference>
<evidence type="ECO:0000256" key="1">
    <source>
        <dbReference type="ARBA" id="ARBA00004479"/>
    </source>
</evidence>
<evidence type="ECO:0000256" key="14">
    <source>
        <dbReference type="ARBA" id="ARBA00047951"/>
    </source>
</evidence>
<dbReference type="SUPFAM" id="SSF56112">
    <property type="entry name" value="Protein kinase-like (PK-like)"/>
    <property type="match status" value="1"/>
</dbReference>
<dbReference type="FunFam" id="3.30.200.20:FF:000043">
    <property type="entry name" value="Wall-associated receptor kinase 2"/>
    <property type="match status" value="1"/>
</dbReference>
<evidence type="ECO:0000256" key="11">
    <source>
        <dbReference type="ARBA" id="ARBA00023157"/>
    </source>
</evidence>
<dbReference type="InterPro" id="IPR011009">
    <property type="entry name" value="Kinase-like_dom_sf"/>
</dbReference>
<keyword evidence="8" id="KW-0067">ATP-binding</keyword>
<evidence type="ECO:0000313" key="19">
    <source>
        <dbReference type="Proteomes" id="UP000235145"/>
    </source>
</evidence>
<dbReference type="InterPro" id="IPR025287">
    <property type="entry name" value="WAK_GUB"/>
</dbReference>
<dbReference type="GO" id="GO:0005886">
    <property type="term" value="C:plasma membrane"/>
    <property type="evidence" value="ECO:0000318"/>
    <property type="project" value="GO_Central"/>
</dbReference>
<keyword evidence="5 16" id="KW-0732">Signal</keyword>
<dbReference type="GO" id="GO:0004674">
    <property type="term" value="F:protein serine/threonine kinase activity"/>
    <property type="evidence" value="ECO:0007669"/>
    <property type="project" value="UniProtKB-KW"/>
</dbReference>
<dbReference type="InterPro" id="IPR045274">
    <property type="entry name" value="WAK-like"/>
</dbReference>
<evidence type="ECO:0000256" key="12">
    <source>
        <dbReference type="ARBA" id="ARBA00023180"/>
    </source>
</evidence>
<keyword evidence="11" id="KW-1015">Disulfide bond</keyword>
<dbReference type="Pfam" id="PF13947">
    <property type="entry name" value="GUB_WAK_bind"/>
    <property type="match status" value="1"/>
</dbReference>
<dbReference type="GO" id="GO:0007166">
    <property type="term" value="P:cell surface receptor signaling pathway"/>
    <property type="evidence" value="ECO:0000318"/>
    <property type="project" value="GO_Central"/>
</dbReference>
<evidence type="ECO:0000256" key="10">
    <source>
        <dbReference type="ARBA" id="ARBA00023136"/>
    </source>
</evidence>
<dbReference type="FunFam" id="1.10.510.10:FF:000084">
    <property type="entry name" value="Wall-associated receptor kinase 2"/>
    <property type="match status" value="1"/>
</dbReference>
<dbReference type="AlphaFoldDB" id="A0A9R1WDT3"/>
<keyword evidence="6" id="KW-0547">Nucleotide-binding</keyword>
<name>A0A9R1WDT3_LACSA</name>
<keyword evidence="10 15" id="KW-0472">Membrane</keyword>
<dbReference type="SMART" id="SM00220">
    <property type="entry name" value="S_TKc"/>
    <property type="match status" value="1"/>
</dbReference>
<dbReference type="Gene3D" id="1.10.510.10">
    <property type="entry name" value="Transferase(Phosphotransferase) domain 1"/>
    <property type="match status" value="1"/>
</dbReference>
<dbReference type="PANTHER" id="PTHR27005:SF388">
    <property type="entry name" value="MITOGEN-ACTIVATED PROTEIN (MAP) KINASE KINASE KINASE 10-RELATED"/>
    <property type="match status" value="1"/>
</dbReference>
<feature type="domain" description="Protein kinase" evidence="17">
    <location>
        <begin position="397"/>
        <end position="670"/>
    </location>
</feature>
<keyword evidence="19" id="KW-1185">Reference proteome</keyword>
<evidence type="ECO:0000256" key="9">
    <source>
        <dbReference type="ARBA" id="ARBA00022989"/>
    </source>
</evidence>
<dbReference type="Pfam" id="PF00069">
    <property type="entry name" value="Pkinase"/>
    <property type="match status" value="1"/>
</dbReference>
<accession>A0A9R1WDT3</accession>
<dbReference type="OrthoDB" id="4062651at2759"/>
<keyword evidence="12" id="KW-0325">Glycoprotein</keyword>
<dbReference type="PROSITE" id="PS50011">
    <property type="entry name" value="PROTEIN_KINASE_DOM"/>
    <property type="match status" value="1"/>
</dbReference>
<keyword evidence="7" id="KW-0418">Kinase</keyword>
<evidence type="ECO:0000256" key="7">
    <source>
        <dbReference type="ARBA" id="ARBA00022777"/>
    </source>
</evidence>